<dbReference type="OrthoDB" id="1045822at2759"/>
<dbReference type="Proteomes" id="UP000469558">
    <property type="component" value="Unassembled WGS sequence"/>
</dbReference>
<evidence type="ECO:0000256" key="1">
    <source>
        <dbReference type="SAM" id="MobiDB-lite"/>
    </source>
</evidence>
<keyword evidence="3" id="KW-1185">Reference proteome</keyword>
<protein>
    <submittedName>
        <fullName evidence="2">Plant cadmium resistance-like protein</fullName>
    </submittedName>
</protein>
<feature type="compositionally biased region" description="Polar residues" evidence="1">
    <location>
        <begin position="8"/>
        <end position="20"/>
    </location>
</feature>
<dbReference type="PANTHER" id="PTHR15907">
    <property type="entry name" value="DUF614 FAMILY PROTEIN-RELATED"/>
    <property type="match status" value="1"/>
</dbReference>
<proteinExistence type="predicted"/>
<dbReference type="AlphaFoldDB" id="A0A8T9BT00"/>
<evidence type="ECO:0000313" key="3">
    <source>
        <dbReference type="Proteomes" id="UP000469558"/>
    </source>
</evidence>
<evidence type="ECO:0000313" key="2">
    <source>
        <dbReference type="EMBL" id="TVY59647.1"/>
    </source>
</evidence>
<dbReference type="EMBL" id="QGMK01002261">
    <property type="protein sequence ID" value="TVY59647.1"/>
    <property type="molecule type" value="Genomic_DNA"/>
</dbReference>
<gene>
    <name evidence="2" type="primary">PCR7</name>
    <name evidence="2" type="ORF">LSUE1_G006603</name>
</gene>
<name>A0A8T9BT00_9HELO</name>
<dbReference type="Pfam" id="PF04749">
    <property type="entry name" value="PLAC8"/>
    <property type="match status" value="1"/>
</dbReference>
<comment type="caution">
    <text evidence="2">The sequence shown here is derived from an EMBL/GenBank/DDBJ whole genome shotgun (WGS) entry which is preliminary data.</text>
</comment>
<organism evidence="2 3">
    <name type="scientific">Lachnellula suecica</name>
    <dbReference type="NCBI Taxonomy" id="602035"/>
    <lineage>
        <taxon>Eukaryota</taxon>
        <taxon>Fungi</taxon>
        <taxon>Dikarya</taxon>
        <taxon>Ascomycota</taxon>
        <taxon>Pezizomycotina</taxon>
        <taxon>Leotiomycetes</taxon>
        <taxon>Helotiales</taxon>
        <taxon>Lachnaceae</taxon>
        <taxon>Lachnellula</taxon>
    </lineage>
</organism>
<dbReference type="InterPro" id="IPR006461">
    <property type="entry name" value="PLAC_motif_containing"/>
</dbReference>
<dbReference type="NCBIfam" id="TIGR01571">
    <property type="entry name" value="A_thal_Cys_rich"/>
    <property type="match status" value="1"/>
</dbReference>
<accession>A0A8T9BT00</accession>
<reference evidence="2 3" key="1">
    <citation type="submission" date="2018-05" db="EMBL/GenBank/DDBJ databases">
        <title>Genome sequencing and assembly of the regulated plant pathogen Lachnellula willkommii and related sister species for the development of diagnostic species identification markers.</title>
        <authorList>
            <person name="Giroux E."/>
            <person name="Bilodeau G."/>
        </authorList>
    </citation>
    <scope>NUCLEOTIDE SEQUENCE [LARGE SCALE GENOMIC DNA]</scope>
    <source>
        <strain evidence="2 3">CBS 268.59</strain>
    </source>
</reference>
<feature type="region of interest" description="Disordered" evidence="1">
    <location>
        <begin position="1"/>
        <end position="23"/>
    </location>
</feature>
<sequence length="165" mass="18208">MAEVKQAPVTTSPVTTQPAPTDNPAYKQITAVTGTEEWSNNIFDCFKGDDNLCLKGTFCPCFVFGKTQARIRDPTLASYERVNNDCLLWVGANCCHLSWALTFMKRQEIRQSYNIKGDSVTDCLFSAFCQCCALIQQEKEVLGKQQQAGLVSQGYQAPVGMTTGN</sequence>